<dbReference type="AlphaFoldDB" id="A0A5A5THQ7"/>
<protein>
    <recommendedName>
        <fullName evidence="4">2-oxoisovalerate dehydrogenase subunit alpha</fullName>
        <ecNumber evidence="4">1.2.4.4</ecNumber>
    </recommendedName>
    <alternativeName>
        <fullName evidence="4">Branched-chain alpha-keto acid dehydrogenase E1 component alpha chain</fullName>
    </alternativeName>
</protein>
<dbReference type="RefSeq" id="WP_149403435.1">
    <property type="nucleotide sequence ID" value="NZ_BIXY01000075.1"/>
</dbReference>
<dbReference type="GO" id="GO:0003863">
    <property type="term" value="F:branched-chain 2-oxo acid dehydrogenase activity"/>
    <property type="evidence" value="ECO:0007669"/>
    <property type="project" value="UniProtKB-EC"/>
</dbReference>
<dbReference type="SUPFAM" id="SSF52518">
    <property type="entry name" value="Thiamin diphosphate-binding fold (THDP-binding)"/>
    <property type="match status" value="1"/>
</dbReference>
<dbReference type="OrthoDB" id="9766715at2"/>
<organism evidence="6 7">
    <name type="scientific">Dictyobacter arantiisoli</name>
    <dbReference type="NCBI Taxonomy" id="2014874"/>
    <lineage>
        <taxon>Bacteria</taxon>
        <taxon>Bacillati</taxon>
        <taxon>Chloroflexota</taxon>
        <taxon>Ktedonobacteria</taxon>
        <taxon>Ktedonobacterales</taxon>
        <taxon>Dictyobacteraceae</taxon>
        <taxon>Dictyobacter</taxon>
    </lineage>
</organism>
<dbReference type="InterPro" id="IPR029061">
    <property type="entry name" value="THDP-binding"/>
</dbReference>
<gene>
    <name evidence="6" type="primary">bfmBAA</name>
    <name evidence="6" type="ORF">KDI_41230</name>
</gene>
<dbReference type="EMBL" id="BIXY01000075">
    <property type="protein sequence ID" value="GCF10559.1"/>
    <property type="molecule type" value="Genomic_DNA"/>
</dbReference>
<keyword evidence="2 4" id="KW-0560">Oxidoreductase</keyword>
<dbReference type="Gene3D" id="3.40.50.970">
    <property type="match status" value="1"/>
</dbReference>
<comment type="similarity">
    <text evidence="4">Belongs to the BCKDHA family.</text>
</comment>
<name>A0A5A5THQ7_9CHLR</name>
<keyword evidence="3 4" id="KW-0786">Thiamine pyrophosphate</keyword>
<dbReference type="PANTHER" id="PTHR43380:SF1">
    <property type="entry name" value="2-OXOISOVALERATE DEHYDROGENASE SUBUNIT ALPHA, MITOCHONDRIAL"/>
    <property type="match status" value="1"/>
</dbReference>
<comment type="cofactor">
    <cofactor evidence="1 4">
        <name>thiamine diphosphate</name>
        <dbReference type="ChEBI" id="CHEBI:58937"/>
    </cofactor>
</comment>
<dbReference type="InterPro" id="IPR001017">
    <property type="entry name" value="DH_E1"/>
</dbReference>
<sequence>MMHTDPSSIVLQDLYTKMLLTRIVDNCMLWLYTEGYIDFVSSCRGHEATQVGSATCIQVGQDFTLPFYRDLGVVLTIGMTPYEIFRTSLQTQRQQAGSPDGFQAPLQYWGYHKHNTITGSAPVATQLLHAAGIAFACKLRKAAVVTVAYCGDDATTEPDFQEGIQFAAMHQLPVVFICEQDCTQFYSTKQSTTSQAPSCLHAEALPPHLLYQRIDGMDSVAVYSATLRAMQAAREGHGPTLLEMAVTRSLPTVPLPQSEDPSTVVHGLPSLSNAGTLLDPLVRCQHTLQERGMWNDEWATQLSKRMMTEVERALQDALRDTLQSK</sequence>
<evidence type="ECO:0000259" key="5">
    <source>
        <dbReference type="Pfam" id="PF00676"/>
    </source>
</evidence>
<reference evidence="6 7" key="1">
    <citation type="submission" date="2019-01" db="EMBL/GenBank/DDBJ databases">
        <title>Draft genome sequence of Dictyobacter sp. Uno17.</title>
        <authorList>
            <person name="Wang C.M."/>
            <person name="Zheng Y."/>
            <person name="Sakai Y."/>
            <person name="Abe K."/>
            <person name="Yokota A."/>
            <person name="Yabe S."/>
        </authorList>
    </citation>
    <scope>NUCLEOTIDE SEQUENCE [LARGE SCALE GENOMIC DNA]</scope>
    <source>
        <strain evidence="6 7">Uno17</strain>
    </source>
</reference>
<dbReference type="InterPro" id="IPR050771">
    <property type="entry name" value="Alpha-ketoacid_DH_E1_comp"/>
</dbReference>
<accession>A0A5A5THQ7</accession>
<comment type="catalytic activity">
    <reaction evidence="4">
        <text>N(6)-[(R)-lipoyl]-L-lysyl-[protein] + 3-methyl-2-oxobutanoate + H(+) = N(6)-[(R)-S(8)-2-methylpropanoyldihydrolipoyl]-L-lysyl-[protein] + CO2</text>
        <dbReference type="Rhea" id="RHEA:13457"/>
        <dbReference type="Rhea" id="RHEA-COMP:10474"/>
        <dbReference type="Rhea" id="RHEA-COMP:10497"/>
        <dbReference type="ChEBI" id="CHEBI:11851"/>
        <dbReference type="ChEBI" id="CHEBI:15378"/>
        <dbReference type="ChEBI" id="CHEBI:16526"/>
        <dbReference type="ChEBI" id="CHEBI:83099"/>
        <dbReference type="ChEBI" id="CHEBI:83142"/>
        <dbReference type="EC" id="1.2.4.4"/>
    </reaction>
</comment>
<dbReference type="PANTHER" id="PTHR43380">
    <property type="entry name" value="2-OXOISOVALERATE DEHYDROGENASE SUBUNIT ALPHA, MITOCHONDRIAL"/>
    <property type="match status" value="1"/>
</dbReference>
<dbReference type="EC" id="1.2.4.4" evidence="4"/>
<evidence type="ECO:0000256" key="4">
    <source>
        <dbReference type="RuleBase" id="RU365014"/>
    </source>
</evidence>
<dbReference type="GO" id="GO:0009083">
    <property type="term" value="P:branched-chain amino acid catabolic process"/>
    <property type="evidence" value="ECO:0007669"/>
    <property type="project" value="TreeGrafter"/>
</dbReference>
<comment type="caution">
    <text evidence="6">The sequence shown here is derived from an EMBL/GenBank/DDBJ whole genome shotgun (WGS) entry which is preliminary data.</text>
</comment>
<dbReference type="Pfam" id="PF00676">
    <property type="entry name" value="E1_dh"/>
    <property type="match status" value="1"/>
</dbReference>
<evidence type="ECO:0000256" key="3">
    <source>
        <dbReference type="ARBA" id="ARBA00023052"/>
    </source>
</evidence>
<dbReference type="Proteomes" id="UP000322530">
    <property type="component" value="Unassembled WGS sequence"/>
</dbReference>
<evidence type="ECO:0000256" key="2">
    <source>
        <dbReference type="ARBA" id="ARBA00023002"/>
    </source>
</evidence>
<keyword evidence="7" id="KW-1185">Reference proteome</keyword>
<evidence type="ECO:0000313" key="7">
    <source>
        <dbReference type="Proteomes" id="UP000322530"/>
    </source>
</evidence>
<proteinExistence type="inferred from homology"/>
<comment type="function">
    <text evidence="4">The branched-chain alpha-keto dehydrogenase complex catalyzes the overall conversion of alpha-keto acids to acyl-CoA and CO(2). It contains multiple copies of three enzymatic components: branched-chain alpha-keto acid decarboxylase (E1), lipoamide acyltransferase (E2) and lipoamide dehydrogenase (E3).</text>
</comment>
<evidence type="ECO:0000256" key="1">
    <source>
        <dbReference type="ARBA" id="ARBA00001964"/>
    </source>
</evidence>
<feature type="domain" description="Dehydrogenase E1 component" evidence="5">
    <location>
        <begin position="16"/>
        <end position="319"/>
    </location>
</feature>
<evidence type="ECO:0000313" key="6">
    <source>
        <dbReference type="EMBL" id="GCF10559.1"/>
    </source>
</evidence>